<gene>
    <name evidence="2" type="primary">traN</name>
    <name evidence="2" type="ORF">GCM10023313_06300</name>
</gene>
<protein>
    <submittedName>
        <fullName evidence="2">Conjugative transposon protein TraN</fullName>
    </submittedName>
</protein>
<evidence type="ECO:0000313" key="2">
    <source>
        <dbReference type="EMBL" id="GAA4906306.1"/>
    </source>
</evidence>
<feature type="signal peptide" evidence="1">
    <location>
        <begin position="1"/>
        <end position="22"/>
    </location>
</feature>
<name>A0ABP9FK67_9SPHI</name>
<reference evidence="3" key="1">
    <citation type="journal article" date="2019" name="Int. J. Syst. Evol. Microbiol.">
        <title>The Global Catalogue of Microorganisms (GCM) 10K type strain sequencing project: providing services to taxonomists for standard genome sequencing and annotation.</title>
        <authorList>
            <consortium name="The Broad Institute Genomics Platform"/>
            <consortium name="The Broad Institute Genome Sequencing Center for Infectious Disease"/>
            <person name="Wu L."/>
            <person name="Ma J."/>
        </authorList>
    </citation>
    <scope>NUCLEOTIDE SEQUENCE [LARGE SCALE GENOMIC DNA]</scope>
    <source>
        <strain evidence="3">JCM 18283</strain>
    </source>
</reference>
<dbReference type="Proteomes" id="UP001501436">
    <property type="component" value="Unassembled WGS sequence"/>
</dbReference>
<keyword evidence="3" id="KW-1185">Reference proteome</keyword>
<organism evidence="2 3">
    <name type="scientific">Mucilaginibacter defluvii</name>
    <dbReference type="NCBI Taxonomy" id="1196019"/>
    <lineage>
        <taxon>Bacteria</taxon>
        <taxon>Pseudomonadati</taxon>
        <taxon>Bacteroidota</taxon>
        <taxon>Sphingobacteriia</taxon>
        <taxon>Sphingobacteriales</taxon>
        <taxon>Sphingobacteriaceae</taxon>
        <taxon>Mucilaginibacter</taxon>
    </lineage>
</organism>
<dbReference type="Pfam" id="PF13595">
    <property type="entry name" value="DUF4138"/>
    <property type="match status" value="1"/>
</dbReference>
<evidence type="ECO:0000256" key="1">
    <source>
        <dbReference type="SAM" id="SignalP"/>
    </source>
</evidence>
<dbReference type="RefSeq" id="WP_345329451.1">
    <property type="nucleotide sequence ID" value="NZ_BAABJI010000001.1"/>
</dbReference>
<accession>A0ABP9FK67</accession>
<dbReference type="EMBL" id="BAABJI010000001">
    <property type="protein sequence ID" value="GAA4906306.1"/>
    <property type="molecule type" value="Genomic_DNA"/>
</dbReference>
<dbReference type="NCBIfam" id="TIGR03780">
    <property type="entry name" value="Bac_Flav_CT_N"/>
    <property type="match status" value="1"/>
</dbReference>
<keyword evidence="1" id="KW-0732">Signal</keyword>
<comment type="caution">
    <text evidence="2">The sequence shown here is derived from an EMBL/GenBank/DDBJ whole genome shotgun (WGS) entry which is preliminary data.</text>
</comment>
<feature type="chain" id="PRO_5046416823" evidence="1">
    <location>
        <begin position="23"/>
        <end position="271"/>
    </location>
</feature>
<evidence type="ECO:0000313" key="3">
    <source>
        <dbReference type="Proteomes" id="UP001501436"/>
    </source>
</evidence>
<dbReference type="InterPro" id="IPR022298">
    <property type="entry name" value="Conjug_transposon_TraN"/>
</dbReference>
<proteinExistence type="predicted"/>
<sequence>MKKKSAVWTAVLILFTVVRSIAQPQSVQPYQLAINVVKTTTLVFPSAITSVDKGSRDVLVQKATGVDNVLQIKAGSRNFAETNLTVITNDGKLYTANVRYAETPGSFNYRFSGNETVGVTQAFAYNDSEAAIDRNARVASLLPANLDRQTDDNGIKLLIDGLFISGENLYFRVKLSNTTNINYGVEQLRFFIRDQDKGKRTSTQEIESTPVHVLGDGTSIIGSTEKTLVYVLRKFTIPDQKVFIIQLSEKNGGRNLELQIKNKQLIKAKTL</sequence>